<reference evidence="2" key="1">
    <citation type="submission" date="2018-10" db="EMBL/GenBank/DDBJ databases">
        <title>FDA dAtabase for Regulatory Grade micrObial Sequences (FDA-ARGOS): Supporting development and validation of Infectious Disease Dx tests.</title>
        <authorList>
            <person name="Minogue T."/>
            <person name="Wolcott M."/>
            <person name="Wasieloski L."/>
            <person name="Aguilar W."/>
            <person name="Moore D."/>
            <person name="Tallon L."/>
            <person name="Sadzewicz L."/>
            <person name="Sengamalay N."/>
            <person name="Ott S."/>
            <person name="Godinez A."/>
            <person name="Nagaraj S."/>
            <person name="Vavikolanu K."/>
            <person name="Vyas G."/>
            <person name="Nadendla S."/>
            <person name="George J."/>
            <person name="Sichtig H."/>
        </authorList>
    </citation>
    <scope>NUCLEOTIDE SEQUENCE [LARGE SCALE GENOMIC DNA]</scope>
    <source>
        <strain evidence="2">FDAARGOS_343</strain>
    </source>
</reference>
<organism evidence="1 2">
    <name type="scientific">Niallia circulans</name>
    <name type="common">Bacillus circulans</name>
    <dbReference type="NCBI Taxonomy" id="1397"/>
    <lineage>
        <taxon>Bacteria</taxon>
        <taxon>Bacillati</taxon>
        <taxon>Bacillota</taxon>
        <taxon>Bacilli</taxon>
        <taxon>Bacillales</taxon>
        <taxon>Bacillaceae</taxon>
        <taxon>Niallia</taxon>
    </lineage>
</organism>
<dbReference type="Pfam" id="PF11042">
    <property type="entry name" value="DUF2750"/>
    <property type="match status" value="1"/>
</dbReference>
<accession>A0A553SSB7</accession>
<proteinExistence type="predicted"/>
<name>A0A553SSB7_NIACI</name>
<gene>
    <name evidence="1" type="ORF">CEQ21_02790</name>
</gene>
<evidence type="ECO:0000313" key="2">
    <source>
        <dbReference type="Proteomes" id="UP000319837"/>
    </source>
</evidence>
<dbReference type="AlphaFoldDB" id="A0A553SSB7"/>
<comment type="caution">
    <text evidence="1">The sequence shown here is derived from an EMBL/GenBank/DDBJ whole genome shotgun (WGS) entry which is preliminary data.</text>
</comment>
<sequence length="121" mass="14187">MKLFKRMMLKRPAEKRLLYFYTIVSMDEQVWLLRDENGDLLVLEEDEFSFSLPVWPRRSFAEMEAEAIGGQYEAFNMSLQEFLDDLLVDIEKDNGAVAIFPSEKGAILQSRDEIKEMLRSI</sequence>
<dbReference type="RefSeq" id="WP_185763313.1">
    <property type="nucleotide sequence ID" value="NZ_RIBP01000001.1"/>
</dbReference>
<protein>
    <submittedName>
        <fullName evidence="1">DUF2750 domain-containing protein</fullName>
    </submittedName>
</protein>
<dbReference type="InterPro" id="IPR021284">
    <property type="entry name" value="DUF2750"/>
</dbReference>
<evidence type="ECO:0000313" key="1">
    <source>
        <dbReference type="EMBL" id="TRZ39890.1"/>
    </source>
</evidence>
<dbReference type="Proteomes" id="UP000319837">
    <property type="component" value="Unassembled WGS sequence"/>
</dbReference>
<dbReference type="EMBL" id="RIBP01000001">
    <property type="protein sequence ID" value="TRZ39890.1"/>
    <property type="molecule type" value="Genomic_DNA"/>
</dbReference>